<evidence type="ECO:0000313" key="2">
    <source>
        <dbReference type="Proteomes" id="UP000503540"/>
    </source>
</evidence>
<sequence>MKTITPTISPEQRRALLVARQLRRARTAVAVTESVLALHATDPATVYLSVAARLADPDHARIENQLYDRTRLLRMTAMRGTLFVAPTALAPVLHASLGREYAQARMRILVRHLESEGIGTDWITGATSALLDALTELGTATTAELTSAVAGSDRTFATTTRTRSSLASWLLFILAAEGRIVRADRKGAWTNIQHTWAIAPEFPPLPTEQARAELARHWLRTFGPGTAADLKWWTGWKVTETRKALAAVGTIPVNLDGTTGFALPEHLDEIPEPEPVAAVLPGLDPTPMGWRHRDFYLDPAHIPALFDGRGNIGPTLWWRGRIVGGWAQRRDGTIAWHLLTDPGLTARTAIATEIDRLTTYLGHRRFTVAYRNPLERTLSA</sequence>
<name>A0A6G9YAF6_9NOCA</name>
<protein>
    <submittedName>
        <fullName evidence="1">Winged helix DNA-binding domain-containing protein</fullName>
    </submittedName>
</protein>
<dbReference type="InterPro" id="IPR009351">
    <property type="entry name" value="AlkZ-like"/>
</dbReference>
<dbReference type="GO" id="GO:0003677">
    <property type="term" value="F:DNA binding"/>
    <property type="evidence" value="ECO:0007669"/>
    <property type="project" value="UniProtKB-KW"/>
</dbReference>
<dbReference type="AlphaFoldDB" id="A0A6G9YAF6"/>
<reference evidence="1 2" key="1">
    <citation type="journal article" date="2019" name="ACS Chem. Biol.">
        <title>Identification and Mobilization of a Cryptic Antibiotic Biosynthesis Gene Locus from a Human-Pathogenic Nocardia Isolate.</title>
        <authorList>
            <person name="Herisse M."/>
            <person name="Ishida K."/>
            <person name="Porter J.L."/>
            <person name="Howden B."/>
            <person name="Hertweck C."/>
            <person name="Stinear T.P."/>
            <person name="Pidot S.J."/>
        </authorList>
    </citation>
    <scope>NUCLEOTIDE SEQUENCE [LARGE SCALE GENOMIC DNA]</scope>
    <source>
        <strain evidence="1 2">AUSMDU00012717</strain>
    </source>
</reference>
<keyword evidence="2" id="KW-1185">Reference proteome</keyword>
<accession>A0A6G9YAF6</accession>
<dbReference type="Pfam" id="PF06224">
    <property type="entry name" value="AlkZ-like"/>
    <property type="match status" value="1"/>
</dbReference>
<proteinExistence type="predicted"/>
<dbReference type="RefSeq" id="WP_167473125.1">
    <property type="nucleotide sequence ID" value="NZ_CP046172.1"/>
</dbReference>
<evidence type="ECO:0000313" key="1">
    <source>
        <dbReference type="EMBL" id="QIS10100.1"/>
    </source>
</evidence>
<dbReference type="PANTHER" id="PTHR38479">
    <property type="entry name" value="LMO0824 PROTEIN"/>
    <property type="match status" value="1"/>
</dbReference>
<dbReference type="EMBL" id="CP046172">
    <property type="protein sequence ID" value="QIS10100.1"/>
    <property type="molecule type" value="Genomic_DNA"/>
</dbReference>
<dbReference type="PANTHER" id="PTHR38479:SF2">
    <property type="entry name" value="WINGED HELIX DNA-BINDING DOMAIN-CONTAINING PROTEIN"/>
    <property type="match status" value="1"/>
</dbReference>
<dbReference type="Proteomes" id="UP000503540">
    <property type="component" value="Chromosome"/>
</dbReference>
<dbReference type="KEGG" id="nah:F5544_11025"/>
<keyword evidence="1" id="KW-0238">DNA-binding</keyword>
<organism evidence="1 2">
    <name type="scientific">Nocardia arthritidis</name>
    <dbReference type="NCBI Taxonomy" id="228602"/>
    <lineage>
        <taxon>Bacteria</taxon>
        <taxon>Bacillati</taxon>
        <taxon>Actinomycetota</taxon>
        <taxon>Actinomycetes</taxon>
        <taxon>Mycobacteriales</taxon>
        <taxon>Nocardiaceae</taxon>
        <taxon>Nocardia</taxon>
    </lineage>
</organism>
<gene>
    <name evidence="1" type="ORF">F5544_11025</name>
</gene>